<dbReference type="Proteomes" id="UP001367316">
    <property type="component" value="Unassembled WGS sequence"/>
</dbReference>
<evidence type="ECO:0000313" key="4">
    <source>
        <dbReference type="Proteomes" id="UP001367316"/>
    </source>
</evidence>
<accession>A0ABR1MUR8</accession>
<evidence type="ECO:0008006" key="5">
    <source>
        <dbReference type="Google" id="ProtNLM"/>
    </source>
</evidence>
<name>A0ABR1MUR8_9PEZI</name>
<keyword evidence="2" id="KW-0812">Transmembrane</keyword>
<reference evidence="3 4" key="1">
    <citation type="submission" date="2024-04" db="EMBL/GenBank/DDBJ databases">
        <title>Phyllosticta paracitricarpa is synonymous to the EU quarantine fungus P. citricarpa based on phylogenomic analyses.</title>
        <authorList>
            <consortium name="Lawrence Berkeley National Laboratory"/>
            <person name="Van ingen-buijs V.A."/>
            <person name="Van westerhoven A.C."/>
            <person name="Haridas S."/>
            <person name="Skiadas P."/>
            <person name="Martin F."/>
            <person name="Groenewald J.Z."/>
            <person name="Crous P.W."/>
            <person name="Seidl M.F."/>
        </authorList>
    </citation>
    <scope>NUCLEOTIDE SEQUENCE [LARGE SCALE GENOMIC DNA]</scope>
    <source>
        <strain evidence="3 4">CBS 141358</strain>
    </source>
</reference>
<feature type="transmembrane region" description="Helical" evidence="2">
    <location>
        <begin position="162"/>
        <end position="179"/>
    </location>
</feature>
<keyword evidence="4" id="KW-1185">Reference proteome</keyword>
<gene>
    <name evidence="3" type="ORF">JOL62DRAFT_364559</name>
</gene>
<protein>
    <recommendedName>
        <fullName evidence="5">Transmembrane protein</fullName>
    </recommendedName>
</protein>
<dbReference type="EMBL" id="JBBPBF010000053">
    <property type="protein sequence ID" value="KAK7606193.1"/>
    <property type="molecule type" value="Genomic_DNA"/>
</dbReference>
<proteinExistence type="predicted"/>
<evidence type="ECO:0000313" key="3">
    <source>
        <dbReference type="EMBL" id="KAK7606193.1"/>
    </source>
</evidence>
<evidence type="ECO:0000256" key="1">
    <source>
        <dbReference type="SAM" id="MobiDB-lite"/>
    </source>
</evidence>
<keyword evidence="2" id="KW-1133">Transmembrane helix</keyword>
<evidence type="ECO:0000256" key="2">
    <source>
        <dbReference type="SAM" id="Phobius"/>
    </source>
</evidence>
<feature type="compositionally biased region" description="Low complexity" evidence="1">
    <location>
        <begin position="128"/>
        <end position="143"/>
    </location>
</feature>
<feature type="transmembrane region" description="Helical" evidence="2">
    <location>
        <begin position="41"/>
        <end position="59"/>
    </location>
</feature>
<feature type="region of interest" description="Disordered" evidence="1">
    <location>
        <begin position="120"/>
        <end position="143"/>
    </location>
</feature>
<keyword evidence="2" id="KW-0472">Membrane</keyword>
<sequence>MTDTTATGTHERTKGHVTRLRANLTSHVDMDGTTGRLTKRVFPLNLFVWLFCFSFYIFFEMKERERVELAVEERCDDERQGQEAALGVSCARARLVLGQKLIRSFFPRANDRIGRRTGQHSYTHAHDSTPTSAASSATFSSSSQPSFSGQTPLCPFLSPNQLFRLAGWLFFFFFFFFSLPSYCWTVSFLLTSALMWLSVWLAGRFPPPFVLEAGVVC</sequence>
<comment type="caution">
    <text evidence="3">The sequence shown here is derived from an EMBL/GenBank/DDBJ whole genome shotgun (WGS) entry which is preliminary data.</text>
</comment>
<organism evidence="3 4">
    <name type="scientific">Phyllosticta paracitricarpa</name>
    <dbReference type="NCBI Taxonomy" id="2016321"/>
    <lineage>
        <taxon>Eukaryota</taxon>
        <taxon>Fungi</taxon>
        <taxon>Dikarya</taxon>
        <taxon>Ascomycota</taxon>
        <taxon>Pezizomycotina</taxon>
        <taxon>Dothideomycetes</taxon>
        <taxon>Dothideomycetes incertae sedis</taxon>
        <taxon>Botryosphaeriales</taxon>
        <taxon>Phyllostictaceae</taxon>
        <taxon>Phyllosticta</taxon>
    </lineage>
</organism>